<accession>A0AAV9PA92</accession>
<dbReference type="EMBL" id="JAVRRT010000009">
    <property type="protein sequence ID" value="KAK5168892.1"/>
    <property type="molecule type" value="Genomic_DNA"/>
</dbReference>
<evidence type="ECO:0000256" key="1">
    <source>
        <dbReference type="SAM" id="MobiDB-lite"/>
    </source>
</evidence>
<protein>
    <submittedName>
        <fullName evidence="2">Uncharacterized protein</fullName>
    </submittedName>
</protein>
<name>A0AAV9PA92_9PEZI</name>
<dbReference type="AlphaFoldDB" id="A0AAV9PA92"/>
<feature type="compositionally biased region" description="Basic residues" evidence="1">
    <location>
        <begin position="140"/>
        <end position="149"/>
    </location>
</feature>
<feature type="region of interest" description="Disordered" evidence="1">
    <location>
        <begin position="1"/>
        <end position="119"/>
    </location>
</feature>
<reference evidence="2 3" key="1">
    <citation type="submission" date="2023-08" db="EMBL/GenBank/DDBJ databases">
        <title>Black Yeasts Isolated from many extreme environments.</title>
        <authorList>
            <person name="Coleine C."/>
            <person name="Stajich J.E."/>
            <person name="Selbmann L."/>
        </authorList>
    </citation>
    <scope>NUCLEOTIDE SEQUENCE [LARGE SCALE GENOMIC DNA]</scope>
    <source>
        <strain evidence="2 3">CCFEE 5935</strain>
    </source>
</reference>
<feature type="compositionally biased region" description="Basic and acidic residues" evidence="1">
    <location>
        <begin position="56"/>
        <end position="67"/>
    </location>
</feature>
<feature type="region of interest" description="Disordered" evidence="1">
    <location>
        <begin position="139"/>
        <end position="246"/>
    </location>
</feature>
<dbReference type="Proteomes" id="UP001337655">
    <property type="component" value="Unassembled WGS sequence"/>
</dbReference>
<comment type="caution">
    <text evidence="2">The sequence shown here is derived from an EMBL/GenBank/DDBJ whole genome shotgun (WGS) entry which is preliminary data.</text>
</comment>
<feature type="compositionally biased region" description="Acidic residues" evidence="1">
    <location>
        <begin position="95"/>
        <end position="119"/>
    </location>
</feature>
<proteinExistence type="predicted"/>
<sequence length="246" mass="26576">MATSAFTSGTSTPHTPPYTPHRTKRPVSRNQSPASTKNDSPASIRSAIQADSTESPTKKASETEPPKSEPTVSELTEHDAGYIADNETEIVLPNELEEAESSQSDDDPTYTGESESDDDAITNLLSALGCEDSEEAAFEKKRRAKHARRRTESRVFKRPHSLTVNVGSMVTDPEAMADQDLPESARRLRRRTRGPEGMEGVEVSSVRSSAEPVGEAMTNDAPDAGSGKETDALATRRPSDMDVDDA</sequence>
<dbReference type="RefSeq" id="XP_064658358.1">
    <property type="nucleotide sequence ID" value="XM_064803443.1"/>
</dbReference>
<evidence type="ECO:0000313" key="3">
    <source>
        <dbReference type="Proteomes" id="UP001337655"/>
    </source>
</evidence>
<keyword evidence="3" id="KW-1185">Reference proteome</keyword>
<gene>
    <name evidence="2" type="ORF">LTR77_006201</name>
</gene>
<evidence type="ECO:0000313" key="2">
    <source>
        <dbReference type="EMBL" id="KAK5168892.1"/>
    </source>
</evidence>
<organism evidence="2 3">
    <name type="scientific">Saxophila tyrrhenica</name>
    <dbReference type="NCBI Taxonomy" id="1690608"/>
    <lineage>
        <taxon>Eukaryota</taxon>
        <taxon>Fungi</taxon>
        <taxon>Dikarya</taxon>
        <taxon>Ascomycota</taxon>
        <taxon>Pezizomycotina</taxon>
        <taxon>Dothideomycetes</taxon>
        <taxon>Dothideomycetidae</taxon>
        <taxon>Mycosphaerellales</taxon>
        <taxon>Extremaceae</taxon>
        <taxon>Saxophila</taxon>
    </lineage>
</organism>
<dbReference type="GeneID" id="89927541"/>
<feature type="compositionally biased region" description="Polar residues" evidence="1">
    <location>
        <begin position="28"/>
        <end position="43"/>
    </location>
</feature>